<dbReference type="AlphaFoldDB" id="A0A0L6JXB6"/>
<comment type="caution">
    <text evidence="2">The sequence shown here is derived from an EMBL/GenBank/DDBJ whole genome shotgun (WGS) entry which is preliminary data.</text>
</comment>
<proteinExistence type="predicted"/>
<protein>
    <submittedName>
        <fullName evidence="2">Uncharacterized protein</fullName>
    </submittedName>
</protein>
<evidence type="ECO:0000313" key="3">
    <source>
        <dbReference type="Proteomes" id="UP000036923"/>
    </source>
</evidence>
<gene>
    <name evidence="1" type="ORF">Bccel_5773</name>
    <name evidence="2" type="ORF">Bccel_5776</name>
</gene>
<reference evidence="2" key="1">
    <citation type="submission" date="2015-07" db="EMBL/GenBank/DDBJ databases">
        <title>MeaNS - Measles Nucleotide Surveillance Program.</title>
        <authorList>
            <person name="Tran T."/>
            <person name="Druce J."/>
        </authorList>
    </citation>
    <scope>NUCLEOTIDE SEQUENCE</scope>
    <source>
        <strain evidence="2">DSM 2933</strain>
    </source>
</reference>
<dbReference type="EMBL" id="LGTC01000001">
    <property type="protein sequence ID" value="KNY30493.1"/>
    <property type="molecule type" value="Genomic_DNA"/>
</dbReference>
<dbReference type="RefSeq" id="WP_036945982.1">
    <property type="nucleotide sequence ID" value="NZ_JQKC01000098.1"/>
</dbReference>
<dbReference type="EMBL" id="LGTC01000001">
    <property type="protein sequence ID" value="KNY30496.1"/>
    <property type="molecule type" value="Genomic_DNA"/>
</dbReference>
<sequence length="211" mass="24980">MSELIKFIENNDINGIDNIQKQLKSGSYAKDIFNDEDIPILIEHLESINDVRLWNSIWSVLLLVSKNDFLIKYCENALDKNRSIKKQDLLHKRLGYLLNCLFKYLPERREELLQDFLNSREITLKFTAAEELANTQLTNALITMIDIYESSICNYDHHDIVDAIDMWICYEGNKDILFELKKRMTASENEKLKAKYKYWFKNIKSNKNDLE</sequence>
<name>A0A0L6JXB6_9FIRM</name>
<reference evidence="3" key="2">
    <citation type="submission" date="2015-07" db="EMBL/GenBank/DDBJ databases">
        <title>Near-Complete Genome Sequence of the Cellulolytic Bacterium Bacteroides (Pseudobacteroides) cellulosolvens ATCC 35603.</title>
        <authorList>
            <person name="Dassa B."/>
            <person name="Utturkar S.M."/>
            <person name="Klingeman D.M."/>
            <person name="Hurt R.A."/>
            <person name="Keller M."/>
            <person name="Xu J."/>
            <person name="Reddy Y.H.K."/>
            <person name="Borovok I."/>
            <person name="Grinberg I.R."/>
            <person name="Lamed R."/>
            <person name="Zhivin O."/>
            <person name="Bayer E.A."/>
            <person name="Brown S.D."/>
        </authorList>
    </citation>
    <scope>NUCLEOTIDE SEQUENCE [LARGE SCALE GENOMIC DNA]</scope>
    <source>
        <strain evidence="3">DSM 2933</strain>
    </source>
</reference>
<organism evidence="2 3">
    <name type="scientific">Pseudobacteroides cellulosolvens ATCC 35603 = DSM 2933</name>
    <dbReference type="NCBI Taxonomy" id="398512"/>
    <lineage>
        <taxon>Bacteria</taxon>
        <taxon>Bacillati</taxon>
        <taxon>Bacillota</taxon>
        <taxon>Clostridia</taxon>
        <taxon>Eubacteriales</taxon>
        <taxon>Oscillospiraceae</taxon>
        <taxon>Pseudobacteroides</taxon>
    </lineage>
</organism>
<dbReference type="Proteomes" id="UP000036923">
    <property type="component" value="Unassembled WGS sequence"/>
</dbReference>
<keyword evidence="3" id="KW-1185">Reference proteome</keyword>
<accession>A0A0L6JXB6</accession>
<evidence type="ECO:0000313" key="2">
    <source>
        <dbReference type="EMBL" id="KNY30496.1"/>
    </source>
</evidence>
<evidence type="ECO:0000313" key="1">
    <source>
        <dbReference type="EMBL" id="KNY30493.1"/>
    </source>
</evidence>